<protein>
    <submittedName>
        <fullName evidence="1">Uncharacterized protein</fullName>
    </submittedName>
</protein>
<reference evidence="2" key="1">
    <citation type="journal article" date="2019" name="Int. J. Syst. Evol. Microbiol.">
        <title>The Global Catalogue of Microorganisms (GCM) 10K type strain sequencing project: providing services to taxonomists for standard genome sequencing and annotation.</title>
        <authorList>
            <consortium name="The Broad Institute Genomics Platform"/>
            <consortium name="The Broad Institute Genome Sequencing Center for Infectious Disease"/>
            <person name="Wu L."/>
            <person name="Ma J."/>
        </authorList>
    </citation>
    <scope>NUCLEOTIDE SEQUENCE [LARGE SCALE GENOMIC DNA]</scope>
    <source>
        <strain evidence="2">CGMCC 4.7382</strain>
    </source>
</reference>
<name>A0ABW2KHW5_9ACTN</name>
<proteinExistence type="predicted"/>
<evidence type="ECO:0000313" key="2">
    <source>
        <dbReference type="Proteomes" id="UP001596540"/>
    </source>
</evidence>
<keyword evidence="2" id="KW-1185">Reference proteome</keyword>
<evidence type="ECO:0000313" key="1">
    <source>
        <dbReference type="EMBL" id="MFC7328885.1"/>
    </source>
</evidence>
<organism evidence="1 2">
    <name type="scientific">Marinactinospora rubrisoli</name>
    <dbReference type="NCBI Taxonomy" id="2715399"/>
    <lineage>
        <taxon>Bacteria</taxon>
        <taxon>Bacillati</taxon>
        <taxon>Actinomycetota</taxon>
        <taxon>Actinomycetes</taxon>
        <taxon>Streptosporangiales</taxon>
        <taxon>Nocardiopsidaceae</taxon>
        <taxon>Marinactinospora</taxon>
    </lineage>
</organism>
<sequence>MPHAFTAVGAERAIVYARGDDAYPVPRRLYASMGFSVRPRSHTYAR</sequence>
<dbReference type="EMBL" id="JBHTBH010000006">
    <property type="protein sequence ID" value="MFC7328885.1"/>
    <property type="molecule type" value="Genomic_DNA"/>
</dbReference>
<gene>
    <name evidence="1" type="ORF">ACFQRF_14140</name>
</gene>
<comment type="caution">
    <text evidence="1">The sequence shown here is derived from an EMBL/GenBank/DDBJ whole genome shotgun (WGS) entry which is preliminary data.</text>
</comment>
<accession>A0ABW2KHW5</accession>
<dbReference type="RefSeq" id="WP_379871539.1">
    <property type="nucleotide sequence ID" value="NZ_JBHTBH010000006.1"/>
</dbReference>
<dbReference type="Proteomes" id="UP001596540">
    <property type="component" value="Unassembled WGS sequence"/>
</dbReference>